<evidence type="ECO:0000256" key="4">
    <source>
        <dbReference type="ARBA" id="ARBA00023163"/>
    </source>
</evidence>
<dbReference type="Pfam" id="PF00847">
    <property type="entry name" value="AP2"/>
    <property type="match status" value="1"/>
</dbReference>
<dbReference type="PRINTS" id="PR00367">
    <property type="entry name" value="ETHRSPELEMNT"/>
</dbReference>
<dbReference type="PANTHER" id="PTHR31190:SF484">
    <property type="entry name" value="AP2_ERF DOMAIN-CONTAINING PROTEIN"/>
    <property type="match status" value="1"/>
</dbReference>
<dbReference type="SUPFAM" id="SSF54171">
    <property type="entry name" value="DNA-binding domain"/>
    <property type="match status" value="1"/>
</dbReference>
<dbReference type="InterPro" id="IPR016177">
    <property type="entry name" value="DNA-bd_dom_sf"/>
</dbReference>
<keyword evidence="4" id="KW-0804">Transcription</keyword>
<keyword evidence="10" id="KW-1185">Reference proteome</keyword>
<dbReference type="EMBL" id="BDQV01000090">
    <property type="protein sequence ID" value="GAY53255.1"/>
    <property type="molecule type" value="Genomic_DNA"/>
</dbReference>
<dbReference type="GO" id="GO:0009873">
    <property type="term" value="P:ethylene-activated signaling pathway"/>
    <property type="evidence" value="ECO:0007669"/>
    <property type="project" value="InterPro"/>
</dbReference>
<keyword evidence="2" id="KW-0805">Transcription regulation</keyword>
<dbReference type="Gene3D" id="3.30.730.10">
    <property type="entry name" value="AP2/ERF domain"/>
    <property type="match status" value="1"/>
</dbReference>
<dbReference type="InterPro" id="IPR001471">
    <property type="entry name" value="AP2/ERF_dom"/>
</dbReference>
<dbReference type="FunFam" id="3.30.730.10:FF:000001">
    <property type="entry name" value="Ethylene-responsive transcription factor 2"/>
    <property type="match status" value="1"/>
</dbReference>
<dbReference type="AlphaFoldDB" id="A0A2H5PMC9"/>
<dbReference type="GO" id="GO:0003677">
    <property type="term" value="F:DNA binding"/>
    <property type="evidence" value="ECO:0007669"/>
    <property type="project" value="UniProtKB-KW"/>
</dbReference>
<dbReference type="STRING" id="55188.A0A2H5PMC9"/>
<evidence type="ECO:0000256" key="1">
    <source>
        <dbReference type="ARBA" id="ARBA00004123"/>
    </source>
</evidence>
<comment type="subcellular location">
    <subcellularLocation>
        <location evidence="1">Nucleus</location>
    </subcellularLocation>
</comment>
<dbReference type="Proteomes" id="UP000236630">
    <property type="component" value="Unassembled WGS sequence"/>
</dbReference>
<accession>A0A2H5PMC9</accession>
<evidence type="ECO:0000313" key="10">
    <source>
        <dbReference type="Proteomes" id="UP000236630"/>
    </source>
</evidence>
<evidence type="ECO:0000256" key="3">
    <source>
        <dbReference type="ARBA" id="ARBA00023125"/>
    </source>
</evidence>
<gene>
    <name evidence="9" type="ORF">CUMW_147960</name>
</gene>
<evidence type="ECO:0000259" key="8">
    <source>
        <dbReference type="PROSITE" id="PS51032"/>
    </source>
</evidence>
<dbReference type="InterPro" id="IPR036955">
    <property type="entry name" value="AP2/ERF_dom_sf"/>
</dbReference>
<dbReference type="CDD" id="cd00018">
    <property type="entry name" value="AP2"/>
    <property type="match status" value="1"/>
</dbReference>
<dbReference type="PANTHER" id="PTHR31190">
    <property type="entry name" value="DNA-BINDING DOMAIN"/>
    <property type="match status" value="1"/>
</dbReference>
<evidence type="ECO:0000256" key="2">
    <source>
        <dbReference type="ARBA" id="ARBA00023015"/>
    </source>
</evidence>
<dbReference type="GO" id="GO:0005634">
    <property type="term" value="C:nucleus"/>
    <property type="evidence" value="ECO:0007669"/>
    <property type="project" value="UniProtKB-SubCell"/>
</dbReference>
<proteinExistence type="inferred from homology"/>
<evidence type="ECO:0000313" key="9">
    <source>
        <dbReference type="EMBL" id="GAY53255.1"/>
    </source>
</evidence>
<organism evidence="9 10">
    <name type="scientific">Citrus unshiu</name>
    <name type="common">Satsuma mandarin</name>
    <name type="synonym">Citrus nobilis var. unshiu</name>
    <dbReference type="NCBI Taxonomy" id="55188"/>
    <lineage>
        <taxon>Eukaryota</taxon>
        <taxon>Viridiplantae</taxon>
        <taxon>Streptophyta</taxon>
        <taxon>Embryophyta</taxon>
        <taxon>Tracheophyta</taxon>
        <taxon>Spermatophyta</taxon>
        <taxon>Magnoliopsida</taxon>
        <taxon>eudicotyledons</taxon>
        <taxon>Gunneridae</taxon>
        <taxon>Pentapetalae</taxon>
        <taxon>rosids</taxon>
        <taxon>malvids</taxon>
        <taxon>Sapindales</taxon>
        <taxon>Rutaceae</taxon>
        <taxon>Aurantioideae</taxon>
        <taxon>Citrus</taxon>
    </lineage>
</organism>
<evidence type="ECO:0000256" key="5">
    <source>
        <dbReference type="ARBA" id="ARBA00023242"/>
    </source>
</evidence>
<sequence>MKMKALGDKLSCASSPLSDGELLMHILNGLGLGFLNLASFITACRMEFEDPYALLRTHESRLEQQEQDVKIVFNANFAQGMFHANFAQTRGNYSRGNKGTTHLKNHLDRCRAKIKFKGGGGDQDKSTKSTRYLASNPLVGIKENSLSVNDLIKDTDNTEVVAKSNGTPVVTKGISAIDFIVNFLLEAPTQANFPVADAAALAVVPSKGNHYRGVRQTPSGKFAAEIRDPAKKGARCWLGTFATAEQAALAYVRAAFKFRGRRALLNFPNFCAPEPVRIKSKRSLQEPSSSTDGAGRGPQRGGEKCVSVAGSVGSQWRRLDENVK</sequence>
<feature type="region of interest" description="Disordered" evidence="7">
    <location>
        <begin position="281"/>
        <end position="310"/>
    </location>
</feature>
<keyword evidence="5" id="KW-0539">Nucleus</keyword>
<evidence type="ECO:0000256" key="7">
    <source>
        <dbReference type="SAM" id="MobiDB-lite"/>
    </source>
</evidence>
<dbReference type="SMART" id="SM00380">
    <property type="entry name" value="AP2"/>
    <property type="match status" value="1"/>
</dbReference>
<dbReference type="InterPro" id="IPR044808">
    <property type="entry name" value="ERF_plant"/>
</dbReference>
<protein>
    <recommendedName>
        <fullName evidence="8">AP2/ERF domain-containing protein</fullName>
    </recommendedName>
</protein>
<evidence type="ECO:0000256" key="6">
    <source>
        <dbReference type="ARBA" id="ARBA00024343"/>
    </source>
</evidence>
<name>A0A2H5PMC9_CITUN</name>
<comment type="similarity">
    <text evidence="6">Belongs to the AP2/ERF transcription factor family. ERF subfamily.</text>
</comment>
<reference evidence="9 10" key="1">
    <citation type="journal article" date="2017" name="Front. Genet.">
        <title>Draft sequencing of the heterozygous diploid genome of Satsuma (Citrus unshiu Marc.) using a hybrid assembly approach.</title>
        <authorList>
            <person name="Shimizu T."/>
            <person name="Tanizawa Y."/>
            <person name="Mochizuki T."/>
            <person name="Nagasaki H."/>
            <person name="Yoshioka T."/>
            <person name="Toyoda A."/>
            <person name="Fujiyama A."/>
            <person name="Kaminuma E."/>
            <person name="Nakamura Y."/>
        </authorList>
    </citation>
    <scope>NUCLEOTIDE SEQUENCE [LARGE SCALE GENOMIC DNA]</scope>
    <source>
        <strain evidence="10">cv. Miyagawa wase</strain>
    </source>
</reference>
<feature type="domain" description="AP2/ERF" evidence="8">
    <location>
        <begin position="210"/>
        <end position="268"/>
    </location>
</feature>
<keyword evidence="3" id="KW-0238">DNA-binding</keyword>
<dbReference type="PROSITE" id="PS51032">
    <property type="entry name" value="AP2_ERF"/>
    <property type="match status" value="1"/>
</dbReference>
<comment type="caution">
    <text evidence="9">The sequence shown here is derived from an EMBL/GenBank/DDBJ whole genome shotgun (WGS) entry which is preliminary data.</text>
</comment>
<dbReference type="GO" id="GO:0003700">
    <property type="term" value="F:DNA-binding transcription factor activity"/>
    <property type="evidence" value="ECO:0007669"/>
    <property type="project" value="InterPro"/>
</dbReference>